<reference evidence="2 3" key="1">
    <citation type="submission" date="2022-06" db="EMBL/GenBank/DDBJ databases">
        <title>Isolation of gut microbiota from human fecal samples.</title>
        <authorList>
            <person name="Pamer E.G."/>
            <person name="Barat B."/>
            <person name="Waligurski E."/>
            <person name="Medina S."/>
            <person name="Paddock L."/>
            <person name="Mostad J."/>
        </authorList>
    </citation>
    <scope>NUCLEOTIDE SEQUENCE [LARGE SCALE GENOMIC DNA]</scope>
    <source>
        <strain evidence="2 3">SL.3.17</strain>
    </source>
</reference>
<dbReference type="Proteomes" id="UP001524502">
    <property type="component" value="Unassembled WGS sequence"/>
</dbReference>
<proteinExistence type="predicted"/>
<gene>
    <name evidence="2" type="ORF">NE619_03885</name>
</gene>
<accession>A0ABT1RL08</accession>
<dbReference type="EMBL" id="JANFXK010000003">
    <property type="protein sequence ID" value="MCQ4635858.1"/>
    <property type="molecule type" value="Genomic_DNA"/>
</dbReference>
<keyword evidence="1" id="KW-0812">Transmembrane</keyword>
<name>A0ABT1RL08_9FIRM</name>
<evidence type="ECO:0000313" key="3">
    <source>
        <dbReference type="Proteomes" id="UP001524502"/>
    </source>
</evidence>
<feature type="transmembrane region" description="Helical" evidence="1">
    <location>
        <begin position="45"/>
        <end position="72"/>
    </location>
</feature>
<organism evidence="2 3">
    <name type="scientific">Anaerovorax odorimutans</name>
    <dbReference type="NCBI Taxonomy" id="109327"/>
    <lineage>
        <taxon>Bacteria</taxon>
        <taxon>Bacillati</taxon>
        <taxon>Bacillota</taxon>
        <taxon>Clostridia</taxon>
        <taxon>Peptostreptococcales</taxon>
        <taxon>Anaerovoracaceae</taxon>
        <taxon>Anaerovorax</taxon>
    </lineage>
</organism>
<feature type="transmembrane region" description="Helical" evidence="1">
    <location>
        <begin position="6"/>
        <end position="24"/>
    </location>
</feature>
<evidence type="ECO:0000313" key="2">
    <source>
        <dbReference type="EMBL" id="MCQ4635858.1"/>
    </source>
</evidence>
<comment type="caution">
    <text evidence="2">The sequence shown here is derived from an EMBL/GenBank/DDBJ whole genome shotgun (WGS) entry which is preliminary data.</text>
</comment>
<evidence type="ECO:0008006" key="4">
    <source>
        <dbReference type="Google" id="ProtNLM"/>
    </source>
</evidence>
<dbReference type="RefSeq" id="WP_256131047.1">
    <property type="nucleotide sequence ID" value="NZ_JANFXK010000003.1"/>
</dbReference>
<feature type="transmembrane region" description="Helical" evidence="1">
    <location>
        <begin position="92"/>
        <end position="113"/>
    </location>
</feature>
<keyword evidence="1" id="KW-0472">Membrane</keyword>
<evidence type="ECO:0000256" key="1">
    <source>
        <dbReference type="SAM" id="Phobius"/>
    </source>
</evidence>
<keyword evidence="3" id="KW-1185">Reference proteome</keyword>
<sequence>MDTAIIISIVTLCLFTLVLIGFFIKKLKKILKESIEGYSKKDIAYGITFTVMGIILFLIMAIFVTLPTLIAPYDPTLDQNVAPNIIGNSTTLIAKIMAIIINIFIPIFILTAIQEANVNHPDYSGFGYHPI</sequence>
<keyword evidence="1" id="KW-1133">Transmembrane helix</keyword>
<protein>
    <recommendedName>
        <fullName evidence="4">DUF350 domain-containing protein</fullName>
    </recommendedName>
</protein>